<dbReference type="Pfam" id="PF02270">
    <property type="entry name" value="TFIIF_beta"/>
    <property type="match status" value="1"/>
</dbReference>
<accession>A0A9N8Z4U3</accession>
<organism evidence="13 14">
    <name type="scientific">Diversispora eburnea</name>
    <dbReference type="NCBI Taxonomy" id="1213867"/>
    <lineage>
        <taxon>Eukaryota</taxon>
        <taxon>Fungi</taxon>
        <taxon>Fungi incertae sedis</taxon>
        <taxon>Mucoromycota</taxon>
        <taxon>Glomeromycotina</taxon>
        <taxon>Glomeromycetes</taxon>
        <taxon>Diversisporales</taxon>
        <taxon>Diversisporaceae</taxon>
        <taxon>Diversispora</taxon>
    </lineage>
</organism>
<dbReference type="SUPFAM" id="SSF46785">
    <property type="entry name" value="Winged helix' DNA-binding domain"/>
    <property type="match status" value="1"/>
</dbReference>
<dbReference type="InterPro" id="IPR036388">
    <property type="entry name" value="WH-like_DNA-bd_sf"/>
</dbReference>
<evidence type="ECO:0000256" key="1">
    <source>
        <dbReference type="ARBA" id="ARBA00004123"/>
    </source>
</evidence>
<comment type="subcellular location">
    <subcellularLocation>
        <location evidence="1">Nucleus</location>
    </subcellularLocation>
</comment>
<dbReference type="PANTHER" id="PTHR10445:SF0">
    <property type="entry name" value="GENERAL TRANSCRIPTION FACTOR IIF SUBUNIT 2"/>
    <property type="match status" value="1"/>
</dbReference>
<dbReference type="EMBL" id="CAJVPK010000200">
    <property type="protein sequence ID" value="CAG8472738.1"/>
    <property type="molecule type" value="Genomic_DNA"/>
</dbReference>
<feature type="domain" description="TFIIF beta subunit N-terminal" evidence="12">
    <location>
        <begin position="39"/>
        <end position="153"/>
    </location>
</feature>
<dbReference type="InterPro" id="IPR036390">
    <property type="entry name" value="WH_DNA-bd_sf"/>
</dbReference>
<dbReference type="FunFam" id="1.10.10.10:FF:000035">
    <property type="entry name" value="General transcription factor IIF subunit 2"/>
    <property type="match status" value="1"/>
</dbReference>
<dbReference type="Proteomes" id="UP000789706">
    <property type="component" value="Unassembled WGS sequence"/>
</dbReference>
<reference evidence="13" key="1">
    <citation type="submission" date="2021-06" db="EMBL/GenBank/DDBJ databases">
        <authorList>
            <person name="Kallberg Y."/>
            <person name="Tangrot J."/>
            <person name="Rosling A."/>
        </authorList>
    </citation>
    <scope>NUCLEOTIDE SEQUENCE</scope>
    <source>
        <strain evidence="13">AZ414A</strain>
    </source>
</reference>
<dbReference type="InterPro" id="IPR040450">
    <property type="entry name" value="TFIIF_beta_HTH"/>
</dbReference>
<dbReference type="SUPFAM" id="SSF50916">
    <property type="entry name" value="Rap30/74 interaction domains"/>
    <property type="match status" value="1"/>
</dbReference>
<evidence type="ECO:0000256" key="2">
    <source>
        <dbReference type="ARBA" id="ARBA00009543"/>
    </source>
</evidence>
<evidence type="ECO:0000313" key="14">
    <source>
        <dbReference type="Proteomes" id="UP000789706"/>
    </source>
</evidence>
<dbReference type="InterPro" id="IPR003196">
    <property type="entry name" value="TFIIF_beta"/>
</dbReference>
<keyword evidence="7" id="KW-0539">Nucleus</keyword>
<keyword evidence="5" id="KW-0238">DNA-binding</keyword>
<comment type="similarity">
    <text evidence="2">Belongs to the TFIIF beta subunit family.</text>
</comment>
<dbReference type="InterPro" id="IPR040504">
    <property type="entry name" value="TFIIF_beta_N"/>
</dbReference>
<evidence type="ECO:0000256" key="10">
    <source>
        <dbReference type="SAM" id="MobiDB-lite"/>
    </source>
</evidence>
<dbReference type="PANTHER" id="PTHR10445">
    <property type="entry name" value="GENERAL TRANSCRIPTION FACTOR IIF SUBUNIT 2"/>
    <property type="match status" value="1"/>
</dbReference>
<gene>
    <name evidence="13" type="ORF">DEBURN_LOCUS3240</name>
</gene>
<dbReference type="Gene3D" id="1.10.10.10">
    <property type="entry name" value="Winged helix-like DNA-binding domain superfamily/Winged helix DNA-binding domain"/>
    <property type="match status" value="1"/>
</dbReference>
<name>A0A9N8Z4U3_9GLOM</name>
<dbReference type="InterPro" id="IPR011039">
    <property type="entry name" value="TFIIF_interaction"/>
</dbReference>
<dbReference type="GO" id="GO:0006367">
    <property type="term" value="P:transcription initiation at RNA polymerase II promoter"/>
    <property type="evidence" value="ECO:0007669"/>
    <property type="project" value="InterPro"/>
</dbReference>
<feature type="domain" description="TFIIF beta subunit HTH" evidence="11">
    <location>
        <begin position="201"/>
        <end position="263"/>
    </location>
</feature>
<evidence type="ECO:0000256" key="7">
    <source>
        <dbReference type="ARBA" id="ARBA00023242"/>
    </source>
</evidence>
<comment type="caution">
    <text evidence="13">The sequence shown here is derived from an EMBL/GenBank/DDBJ whole genome shotgun (WGS) entry which is preliminary data.</text>
</comment>
<evidence type="ECO:0000256" key="8">
    <source>
        <dbReference type="ARBA" id="ARBA00081473"/>
    </source>
</evidence>
<feature type="region of interest" description="Disordered" evidence="10">
    <location>
        <begin position="282"/>
        <end position="320"/>
    </location>
</feature>
<dbReference type="GO" id="GO:0003677">
    <property type="term" value="F:DNA binding"/>
    <property type="evidence" value="ECO:0007669"/>
    <property type="project" value="UniProtKB-KW"/>
</dbReference>
<keyword evidence="14" id="KW-1185">Reference proteome</keyword>
<evidence type="ECO:0000256" key="6">
    <source>
        <dbReference type="ARBA" id="ARBA00023163"/>
    </source>
</evidence>
<proteinExistence type="inferred from homology"/>
<feature type="compositionally biased region" description="Acidic residues" evidence="10">
    <location>
        <begin position="291"/>
        <end position="320"/>
    </location>
</feature>
<evidence type="ECO:0000313" key="13">
    <source>
        <dbReference type="EMBL" id="CAG8472738.1"/>
    </source>
</evidence>
<keyword evidence="6" id="KW-0804">Transcription</keyword>
<evidence type="ECO:0000256" key="4">
    <source>
        <dbReference type="ARBA" id="ARBA00023015"/>
    </source>
</evidence>
<evidence type="ECO:0000259" key="12">
    <source>
        <dbReference type="Pfam" id="PF17683"/>
    </source>
</evidence>
<dbReference type="OrthoDB" id="26094at2759"/>
<sequence length="320" mass="36880">MEEIYFDTLNEEEYLDPNEEVYEMDEDEGDLDMKDIGEEAWLVKLPAFLYEKWEDLDDPNIELARVQVYSQPFGPDVYKLVLVENERHSDLPKEYELDIIQKEVQDSYCFCQDNKADTSVTLSGTVKANYNMKPSVNTEYSKKVRERTKKASKPERKIRILEEFENRGAYVPPGGVSAAITKFSGLVQKKPKVTMEQKTTRKPKNELLDLLFGAFSQYAYWTFRGLKDYAKQPESYLKEVLSEIAILDKKGHYNNCYHLKPEYSQKNSAAAILIAPQGLEAPISGNAGNEEQIDYEDDDLTLDRESEDDYIGEAEDEDMS</sequence>
<evidence type="ECO:0000256" key="5">
    <source>
        <dbReference type="ARBA" id="ARBA00023125"/>
    </source>
</evidence>
<evidence type="ECO:0000256" key="9">
    <source>
        <dbReference type="ARBA" id="ARBA00081863"/>
    </source>
</evidence>
<dbReference type="Pfam" id="PF17683">
    <property type="entry name" value="TFIIF_beta_N"/>
    <property type="match status" value="1"/>
</dbReference>
<protein>
    <recommendedName>
        <fullName evidence="3">Transcription initiation factor IIF subunit beta</fullName>
    </recommendedName>
    <alternativeName>
        <fullName evidence="9">TFIIF medium subunit</fullName>
    </alternativeName>
    <alternativeName>
        <fullName evidence="8">TFIIF-beta</fullName>
    </alternativeName>
</protein>
<dbReference type="CDD" id="cd07980">
    <property type="entry name" value="TFIIF_beta"/>
    <property type="match status" value="1"/>
</dbReference>
<keyword evidence="4" id="KW-0805">Transcription regulation</keyword>
<dbReference type="GO" id="GO:0005674">
    <property type="term" value="C:transcription factor TFIIF complex"/>
    <property type="evidence" value="ECO:0007669"/>
    <property type="project" value="InterPro"/>
</dbReference>
<evidence type="ECO:0000259" key="11">
    <source>
        <dbReference type="Pfam" id="PF02270"/>
    </source>
</evidence>
<dbReference type="AlphaFoldDB" id="A0A9N8Z4U3"/>
<evidence type="ECO:0000256" key="3">
    <source>
        <dbReference type="ARBA" id="ARBA00021453"/>
    </source>
</evidence>